<evidence type="ECO:0000313" key="3">
    <source>
        <dbReference type="Proteomes" id="UP000324575"/>
    </source>
</evidence>
<dbReference type="SUPFAM" id="SSF51182">
    <property type="entry name" value="RmlC-like cupins"/>
    <property type="match status" value="1"/>
</dbReference>
<reference evidence="2 3" key="1">
    <citation type="submission" date="2019-03" db="EMBL/GenBank/DDBJ databases">
        <title>Single cell metagenomics reveals metabolic interactions within the superorganism composed of flagellate Streblomastix strix and complex community of Bacteroidetes bacteria on its surface.</title>
        <authorList>
            <person name="Treitli S.C."/>
            <person name="Kolisko M."/>
            <person name="Husnik F."/>
            <person name="Keeling P."/>
            <person name="Hampl V."/>
        </authorList>
    </citation>
    <scope>NUCLEOTIDE SEQUENCE [LARGE SCALE GENOMIC DNA]</scope>
    <source>
        <strain evidence="2">St1</strain>
    </source>
</reference>
<dbReference type="InterPro" id="IPR054015">
    <property type="entry name" value="ExsA-like_N"/>
</dbReference>
<dbReference type="AlphaFoldDB" id="A0A5M8NU26"/>
<name>A0A5M8NU26_9BACT</name>
<sequence>MKYNMDTLKTFRYSDIFLAMYSNDASSCLHKNHEHVLVYMYSGELEINERGKITCLHKGDCAFVRRDNQVQLTKQSRNGEQFKAIFLMFTRNFLREFYQTLNKSKLPAESNRKKISLCKLPIRPDIISLFESMTPYFDSSILSYSKIGL</sequence>
<evidence type="ECO:0000259" key="1">
    <source>
        <dbReference type="Pfam" id="PF22200"/>
    </source>
</evidence>
<protein>
    <recommendedName>
        <fullName evidence="1">ExsA-like N-terminal regulatory domain-containing protein</fullName>
    </recommendedName>
</protein>
<dbReference type="Proteomes" id="UP000324575">
    <property type="component" value="Unassembled WGS sequence"/>
</dbReference>
<dbReference type="Pfam" id="PF22200">
    <property type="entry name" value="ExsA_N"/>
    <property type="match status" value="1"/>
</dbReference>
<organism evidence="2 3">
    <name type="scientific">Candidatus Ordinivivax streblomastigis</name>
    <dbReference type="NCBI Taxonomy" id="2540710"/>
    <lineage>
        <taxon>Bacteria</taxon>
        <taxon>Pseudomonadati</taxon>
        <taxon>Bacteroidota</taxon>
        <taxon>Bacteroidia</taxon>
        <taxon>Bacteroidales</taxon>
        <taxon>Candidatus Ordinivivax</taxon>
    </lineage>
</organism>
<dbReference type="InterPro" id="IPR011051">
    <property type="entry name" value="RmlC_Cupin_sf"/>
</dbReference>
<evidence type="ECO:0000313" key="2">
    <source>
        <dbReference type="EMBL" id="KAA6300406.1"/>
    </source>
</evidence>
<dbReference type="EMBL" id="SNRX01000085">
    <property type="protein sequence ID" value="KAA6300406.1"/>
    <property type="molecule type" value="Genomic_DNA"/>
</dbReference>
<proteinExistence type="predicted"/>
<comment type="caution">
    <text evidence="2">The sequence shown here is derived from an EMBL/GenBank/DDBJ whole genome shotgun (WGS) entry which is preliminary data.</text>
</comment>
<accession>A0A5M8NU26</accession>
<gene>
    <name evidence="2" type="ORF">EZS26_003439</name>
</gene>
<feature type="domain" description="ExsA-like N-terminal regulatory" evidence="1">
    <location>
        <begin position="35"/>
        <end position="140"/>
    </location>
</feature>